<keyword evidence="3" id="KW-1133">Transmembrane helix</keyword>
<dbReference type="EMBL" id="KN122551">
    <property type="protein sequence ID" value="KFO29862.1"/>
    <property type="molecule type" value="Genomic_DNA"/>
</dbReference>
<dbReference type="GO" id="GO:0042626">
    <property type="term" value="F:ATPase-coupled transmembrane transporter activity"/>
    <property type="evidence" value="ECO:0007669"/>
    <property type="project" value="TreeGrafter"/>
</dbReference>
<feature type="transmembrane region" description="Helical" evidence="3">
    <location>
        <begin position="236"/>
        <end position="259"/>
    </location>
</feature>
<dbReference type="Gene3D" id="3.40.50.300">
    <property type="entry name" value="P-loop containing nucleotide triphosphate hydrolases"/>
    <property type="match status" value="1"/>
</dbReference>
<dbReference type="SUPFAM" id="SSF52540">
    <property type="entry name" value="P-loop containing nucleoside triphosphate hydrolases"/>
    <property type="match status" value="1"/>
</dbReference>
<feature type="transmembrane region" description="Helical" evidence="3">
    <location>
        <begin position="127"/>
        <end position="149"/>
    </location>
</feature>
<keyword evidence="5" id="KW-1185">Reference proteome</keyword>
<feature type="transmembrane region" description="Helical" evidence="3">
    <location>
        <begin position="161"/>
        <end position="184"/>
    </location>
</feature>
<evidence type="ECO:0000256" key="3">
    <source>
        <dbReference type="SAM" id="Phobius"/>
    </source>
</evidence>
<dbReference type="eggNOG" id="KOG0054">
    <property type="taxonomic scope" value="Eukaryota"/>
</dbReference>
<dbReference type="GO" id="GO:0016020">
    <property type="term" value="C:membrane"/>
    <property type="evidence" value="ECO:0007669"/>
    <property type="project" value="TreeGrafter"/>
</dbReference>
<keyword evidence="3" id="KW-0472">Membrane</keyword>
<keyword evidence="1" id="KW-0547">Nucleotide-binding</keyword>
<reference evidence="4 5" key="1">
    <citation type="submission" date="2013-11" db="EMBL/GenBank/DDBJ databases">
        <title>The Damaraland mole rat (Fukomys damarensis) genome and evolution of African mole rats.</title>
        <authorList>
            <person name="Gladyshev V.N."/>
            <person name="Fang X."/>
        </authorList>
    </citation>
    <scope>NUCLEOTIDE SEQUENCE [LARGE SCALE GENOMIC DNA]</scope>
    <source>
        <tissue evidence="4">Liver</tissue>
    </source>
</reference>
<dbReference type="InterPro" id="IPR027417">
    <property type="entry name" value="P-loop_NTPase"/>
</dbReference>
<keyword evidence="3" id="KW-0812">Transmembrane</keyword>
<dbReference type="Proteomes" id="UP000028990">
    <property type="component" value="Unassembled WGS sequence"/>
</dbReference>
<dbReference type="PANTHER" id="PTHR24223">
    <property type="entry name" value="ATP-BINDING CASSETTE SUB-FAMILY C"/>
    <property type="match status" value="1"/>
</dbReference>
<evidence type="ECO:0000256" key="1">
    <source>
        <dbReference type="ARBA" id="ARBA00022741"/>
    </source>
</evidence>
<evidence type="ECO:0000313" key="4">
    <source>
        <dbReference type="EMBL" id="KFO29862.1"/>
    </source>
</evidence>
<dbReference type="InterPro" id="IPR050173">
    <property type="entry name" value="ABC_transporter_C-like"/>
</dbReference>
<evidence type="ECO:0000256" key="2">
    <source>
        <dbReference type="ARBA" id="ARBA00022840"/>
    </source>
</evidence>
<proteinExistence type="predicted"/>
<gene>
    <name evidence="4" type="ORF">H920_08737</name>
</gene>
<sequence length="345" mass="38856">MVGEGPYLISDLDRRGQRKSFSERYDPSLKTMIPVRPYARLASNPVDDAGLLSFATFSWLTPVMVRGYRNTLTGDSLPPMSLYDSSDINAKRFRILWDEEVERVGPEKASLGQVAWKFQRTRVLMDIVANILCIVMAAIGPMVLIHQILQHIENISGKFWVGISLCIALFATEFTKVLFWALAWAINYRTAIQLKVALSTLVFENLVSFKTLTHISDDIRKRERKLLERASYVQSGSSALALIVSTIAIVLTFTCHVLLRRKLTASVMQLQKGVVAVNGTLAYVSQQAWIFHGNVRENILFGEKYNHQRYQHTVRVCGLEKDLSSLPYGDQTDSPLLSEDALEGV</sequence>
<keyword evidence="2" id="KW-0067">ATP-binding</keyword>
<dbReference type="PANTHER" id="PTHR24223:SF10">
    <property type="entry name" value="ATP-BINDING CASSETTE SUB-FAMILY C MEMBER 12"/>
    <property type="match status" value="1"/>
</dbReference>
<dbReference type="GO" id="GO:0005524">
    <property type="term" value="F:ATP binding"/>
    <property type="evidence" value="ECO:0007669"/>
    <property type="project" value="UniProtKB-KW"/>
</dbReference>
<organism evidence="4 5">
    <name type="scientific">Fukomys damarensis</name>
    <name type="common">Damaraland mole rat</name>
    <name type="synonym">Cryptomys damarensis</name>
    <dbReference type="NCBI Taxonomy" id="885580"/>
    <lineage>
        <taxon>Eukaryota</taxon>
        <taxon>Metazoa</taxon>
        <taxon>Chordata</taxon>
        <taxon>Craniata</taxon>
        <taxon>Vertebrata</taxon>
        <taxon>Euteleostomi</taxon>
        <taxon>Mammalia</taxon>
        <taxon>Eutheria</taxon>
        <taxon>Euarchontoglires</taxon>
        <taxon>Glires</taxon>
        <taxon>Rodentia</taxon>
        <taxon>Hystricomorpha</taxon>
        <taxon>Bathyergidae</taxon>
        <taxon>Fukomys</taxon>
    </lineage>
</organism>
<evidence type="ECO:0000313" key="5">
    <source>
        <dbReference type="Proteomes" id="UP000028990"/>
    </source>
</evidence>
<name>A0A091DFL8_FUKDA</name>
<dbReference type="AlphaFoldDB" id="A0A091DFL8"/>
<accession>A0A091DFL8</accession>
<protein>
    <submittedName>
        <fullName evidence="4">Multidrug resistance-associated protein 9</fullName>
    </submittedName>
</protein>